<proteinExistence type="predicted"/>
<feature type="coiled-coil region" evidence="1">
    <location>
        <begin position="103"/>
        <end position="130"/>
    </location>
</feature>
<dbReference type="Proteomes" id="UP000006643">
    <property type="component" value="Unassembled WGS sequence"/>
</dbReference>
<evidence type="ECO:0000313" key="2">
    <source>
        <dbReference type="EMBL" id="EEY64396.1"/>
    </source>
</evidence>
<dbReference type="AlphaFoldDB" id="D0MXN3"/>
<reference evidence="3" key="1">
    <citation type="journal article" date="2009" name="Nature">
        <title>Genome sequence and analysis of the Irish potato famine pathogen Phytophthora infestans.</title>
        <authorList>
            <consortium name="The Broad Institute Genome Sequencing Platform"/>
            <person name="Haas B.J."/>
            <person name="Kamoun S."/>
            <person name="Zody M.C."/>
            <person name="Jiang R.H."/>
            <person name="Handsaker R.E."/>
            <person name="Cano L.M."/>
            <person name="Grabherr M."/>
            <person name="Kodira C.D."/>
            <person name="Raffaele S."/>
            <person name="Torto-Alalibo T."/>
            <person name="Bozkurt T.O."/>
            <person name="Ah-Fong A.M."/>
            <person name="Alvarado L."/>
            <person name="Anderson V.L."/>
            <person name="Armstrong M.R."/>
            <person name="Avrova A."/>
            <person name="Baxter L."/>
            <person name="Beynon J."/>
            <person name="Boevink P.C."/>
            <person name="Bollmann S.R."/>
            <person name="Bos J.I."/>
            <person name="Bulone V."/>
            <person name="Cai G."/>
            <person name="Cakir C."/>
            <person name="Carrington J.C."/>
            <person name="Chawner M."/>
            <person name="Conti L."/>
            <person name="Costanzo S."/>
            <person name="Ewan R."/>
            <person name="Fahlgren N."/>
            <person name="Fischbach M.A."/>
            <person name="Fugelstad J."/>
            <person name="Gilroy E.M."/>
            <person name="Gnerre S."/>
            <person name="Green P.J."/>
            <person name="Grenville-Briggs L.J."/>
            <person name="Griffith J."/>
            <person name="Grunwald N.J."/>
            <person name="Horn K."/>
            <person name="Horner N.R."/>
            <person name="Hu C.H."/>
            <person name="Huitema E."/>
            <person name="Jeong D.H."/>
            <person name="Jones A.M."/>
            <person name="Jones J.D."/>
            <person name="Jones R.W."/>
            <person name="Karlsson E.K."/>
            <person name="Kunjeti S.G."/>
            <person name="Lamour K."/>
            <person name="Liu Z."/>
            <person name="Ma L."/>
            <person name="Maclean D."/>
            <person name="Chibucos M.C."/>
            <person name="McDonald H."/>
            <person name="McWalters J."/>
            <person name="Meijer H.J."/>
            <person name="Morgan W."/>
            <person name="Morris P.F."/>
            <person name="Munro C.A."/>
            <person name="O'Neill K."/>
            <person name="Ospina-Giraldo M."/>
            <person name="Pinzon A."/>
            <person name="Pritchard L."/>
            <person name="Ramsahoye B."/>
            <person name="Ren Q."/>
            <person name="Restrepo S."/>
            <person name="Roy S."/>
            <person name="Sadanandom A."/>
            <person name="Savidor A."/>
            <person name="Schornack S."/>
            <person name="Schwartz D.C."/>
            <person name="Schumann U.D."/>
            <person name="Schwessinger B."/>
            <person name="Seyer L."/>
            <person name="Sharpe T."/>
            <person name="Silvar C."/>
            <person name="Song J."/>
            <person name="Studholme D.J."/>
            <person name="Sykes S."/>
            <person name="Thines M."/>
            <person name="van de Vondervoort P.J."/>
            <person name="Phuntumart V."/>
            <person name="Wawra S."/>
            <person name="Weide R."/>
            <person name="Win J."/>
            <person name="Young C."/>
            <person name="Zhou S."/>
            <person name="Fry W."/>
            <person name="Meyers B.C."/>
            <person name="van West P."/>
            <person name="Ristaino J."/>
            <person name="Govers F."/>
            <person name="Birch P.R."/>
            <person name="Whisson S.C."/>
            <person name="Judelson H.S."/>
            <person name="Nusbaum C."/>
        </authorList>
    </citation>
    <scope>NUCLEOTIDE SEQUENCE [LARGE SCALE GENOMIC DNA]</scope>
    <source>
        <strain evidence="3">T30-4</strain>
    </source>
</reference>
<accession>D0MXN3</accession>
<protein>
    <submittedName>
        <fullName evidence="2">Uncharacterized protein</fullName>
    </submittedName>
</protein>
<dbReference type="STRING" id="403677.D0MXN3"/>
<dbReference type="KEGG" id="pif:PITG_02985"/>
<evidence type="ECO:0000313" key="3">
    <source>
        <dbReference type="Proteomes" id="UP000006643"/>
    </source>
</evidence>
<dbReference type="HOGENOM" id="CLU_1809951_0_0_1"/>
<organism evidence="2 3">
    <name type="scientific">Phytophthora infestans (strain T30-4)</name>
    <name type="common">Potato late blight agent</name>
    <dbReference type="NCBI Taxonomy" id="403677"/>
    <lineage>
        <taxon>Eukaryota</taxon>
        <taxon>Sar</taxon>
        <taxon>Stramenopiles</taxon>
        <taxon>Oomycota</taxon>
        <taxon>Peronosporomycetes</taxon>
        <taxon>Peronosporales</taxon>
        <taxon>Peronosporaceae</taxon>
        <taxon>Phytophthora</taxon>
    </lineage>
</organism>
<dbReference type="RefSeq" id="XP_002907832.1">
    <property type="nucleotide sequence ID" value="XM_002907786.1"/>
</dbReference>
<feature type="coiled-coil region" evidence="1">
    <location>
        <begin position="44"/>
        <end position="71"/>
    </location>
</feature>
<dbReference type="GeneID" id="9477368"/>
<sequence>MARHCALSVAAAIRSKPMEYGTLKEPLKVSRLKGYHKELWVEDRGLTDEQLQKLMDQIESAQRRKQQQLAELLGSTNGNEVAFPAHPEHQAASHRFTLLATKYKVLDREYQILKQQLADAKQSLSAYSDLEKRHDKLTLYNLL</sequence>
<dbReference type="InParanoid" id="D0MXN3"/>
<name>D0MXN3_PHYIT</name>
<dbReference type="OrthoDB" id="552574at2759"/>
<dbReference type="EMBL" id="DS028120">
    <property type="protein sequence ID" value="EEY64396.1"/>
    <property type="molecule type" value="Genomic_DNA"/>
</dbReference>
<keyword evidence="3" id="KW-1185">Reference proteome</keyword>
<dbReference type="VEuPathDB" id="FungiDB:PITG_02985"/>
<keyword evidence="1" id="KW-0175">Coiled coil</keyword>
<evidence type="ECO:0000256" key="1">
    <source>
        <dbReference type="SAM" id="Coils"/>
    </source>
</evidence>
<gene>
    <name evidence="2" type="ORF">PITG_02985</name>
</gene>